<evidence type="ECO:0000313" key="2">
    <source>
        <dbReference type="Proteomes" id="UP000055048"/>
    </source>
</evidence>
<keyword evidence="2" id="KW-1185">Reference proteome</keyword>
<proteinExistence type="predicted"/>
<dbReference type="EMBL" id="JYDJ01002386">
    <property type="protein sequence ID" value="KRX30526.1"/>
    <property type="molecule type" value="Genomic_DNA"/>
</dbReference>
<sequence length="47" mass="5390">MSFKVTRLLVPTWYCIPKLTINHQLPTGQKCTATENLMIMSNTSNTY</sequence>
<comment type="caution">
    <text evidence="1">The sequence shown here is derived from an EMBL/GenBank/DDBJ whole genome shotgun (WGS) entry which is preliminary data.</text>
</comment>
<reference evidence="1 2" key="1">
    <citation type="submission" date="2015-01" db="EMBL/GenBank/DDBJ databases">
        <title>Evolution of Trichinella species and genotypes.</title>
        <authorList>
            <person name="Korhonen P.K."/>
            <person name="Edoardo P."/>
            <person name="Giuseppe L.R."/>
            <person name="Gasser R.B."/>
        </authorList>
    </citation>
    <scope>NUCLEOTIDE SEQUENCE [LARGE SCALE GENOMIC DNA]</scope>
    <source>
        <strain evidence="1">ISS417</strain>
    </source>
</reference>
<dbReference type="Proteomes" id="UP000055048">
    <property type="component" value="Unassembled WGS sequence"/>
</dbReference>
<gene>
    <name evidence="1" type="ORF">T05_12876</name>
</gene>
<dbReference type="AlphaFoldDB" id="A0A0V0SUV9"/>
<organism evidence="1 2">
    <name type="scientific">Trichinella murrelli</name>
    <dbReference type="NCBI Taxonomy" id="144512"/>
    <lineage>
        <taxon>Eukaryota</taxon>
        <taxon>Metazoa</taxon>
        <taxon>Ecdysozoa</taxon>
        <taxon>Nematoda</taxon>
        <taxon>Enoplea</taxon>
        <taxon>Dorylaimia</taxon>
        <taxon>Trichinellida</taxon>
        <taxon>Trichinellidae</taxon>
        <taxon>Trichinella</taxon>
    </lineage>
</organism>
<name>A0A0V0SUV9_9BILA</name>
<evidence type="ECO:0000313" key="1">
    <source>
        <dbReference type="EMBL" id="KRX30526.1"/>
    </source>
</evidence>
<accession>A0A0V0SUV9</accession>
<protein>
    <submittedName>
        <fullName evidence="1">Uncharacterized protein</fullName>
    </submittedName>
</protein>